<name>A0ABU6NXX4_9BACI</name>
<evidence type="ECO:0000256" key="2">
    <source>
        <dbReference type="ARBA" id="ARBA00029447"/>
    </source>
</evidence>
<organism evidence="5 6">
    <name type="scientific">Metabacillus fastidiosus</name>
    <dbReference type="NCBI Taxonomy" id="1458"/>
    <lineage>
        <taxon>Bacteria</taxon>
        <taxon>Bacillati</taxon>
        <taxon>Bacillota</taxon>
        <taxon>Bacilli</taxon>
        <taxon>Bacillales</taxon>
        <taxon>Bacillaceae</taxon>
        <taxon>Metabacillus</taxon>
    </lineage>
</organism>
<sequence>MSLFQLIRGSKEEKKWLQYAGEMDVIIDIEDDSIQTKMDMMNFTENDLKVIKSIQPIVREHIDQLVEEFYSTILRVEHLKEMIEKYSTVDRLRETLKVHFIELFSGKIDQSFVGKRFRVAKTHYRIGLEPAWYMGAFQNVQNSLLSIVCNKVSNKEEIQTILSVVNKILSFEQQIVLEAYEQENMEKLQLEFEKGKADLKNKMTSVSIGLVALTEQTQAAVEALSMNIREANKTTTESNEQATMAKMYADEGKNKLNELFTKVNLIETFTRDMIDIINKLGESSNEISNVIHIVQEIADQTNLLSLNSAIEAARAGEHGKGFAVVSQEVRKLAEQTKNSISQINELISTSNKYKIQVEQSLNQVRNTVQLGMSASEHTNNSFQNIVQSIQQSGSTVLRVQEHMEELIHVVTEIEKATADVALSAEQLNEAALIG</sequence>
<evidence type="ECO:0000256" key="1">
    <source>
        <dbReference type="ARBA" id="ARBA00023224"/>
    </source>
</evidence>
<proteinExistence type="inferred from homology"/>
<dbReference type="GeneID" id="301140218"/>
<dbReference type="PANTHER" id="PTHR32089">
    <property type="entry name" value="METHYL-ACCEPTING CHEMOTAXIS PROTEIN MCPB"/>
    <property type="match status" value="1"/>
</dbReference>
<dbReference type="InterPro" id="IPR012292">
    <property type="entry name" value="Globin/Proto"/>
</dbReference>
<dbReference type="CDD" id="cd01068">
    <property type="entry name" value="globin_sensor"/>
    <property type="match status" value="1"/>
</dbReference>
<keyword evidence="1 3" id="KW-0807">Transducer</keyword>
<accession>A0ABU6NXX4</accession>
<dbReference type="InterPro" id="IPR004090">
    <property type="entry name" value="Chemotax_Me-accpt_rcpt"/>
</dbReference>
<dbReference type="SUPFAM" id="SSF58104">
    <property type="entry name" value="Methyl-accepting chemotaxis protein (MCP) signaling domain"/>
    <property type="match status" value="1"/>
</dbReference>
<dbReference type="InterPro" id="IPR039379">
    <property type="entry name" value="Protoglobin_sensor_dom"/>
</dbReference>
<gene>
    <name evidence="5" type="ORF">P9271_11565</name>
</gene>
<evidence type="ECO:0000256" key="3">
    <source>
        <dbReference type="PROSITE-ProRule" id="PRU00284"/>
    </source>
</evidence>
<dbReference type="Pfam" id="PF00015">
    <property type="entry name" value="MCPsignal"/>
    <property type="match status" value="1"/>
</dbReference>
<dbReference type="Pfam" id="PF11563">
    <property type="entry name" value="Protoglobin"/>
    <property type="match status" value="1"/>
</dbReference>
<evidence type="ECO:0000313" key="6">
    <source>
        <dbReference type="Proteomes" id="UP001342826"/>
    </source>
</evidence>
<dbReference type="SUPFAM" id="SSF46458">
    <property type="entry name" value="Globin-like"/>
    <property type="match status" value="1"/>
</dbReference>
<dbReference type="Gene3D" id="1.10.490.10">
    <property type="entry name" value="Globins"/>
    <property type="match status" value="1"/>
</dbReference>
<dbReference type="InterPro" id="IPR004089">
    <property type="entry name" value="MCPsignal_dom"/>
</dbReference>
<dbReference type="InterPro" id="IPR044398">
    <property type="entry name" value="Globin-sensor_dom"/>
</dbReference>
<dbReference type="PANTHER" id="PTHR32089:SF118">
    <property type="entry name" value="HEME-BASED AEROTACTIC TRANSDUCER HEMAT"/>
    <property type="match status" value="1"/>
</dbReference>
<evidence type="ECO:0000313" key="5">
    <source>
        <dbReference type="EMBL" id="MED4401955.1"/>
    </source>
</evidence>
<evidence type="ECO:0000259" key="4">
    <source>
        <dbReference type="PROSITE" id="PS50111"/>
    </source>
</evidence>
<comment type="caution">
    <text evidence="5">The sequence shown here is derived from an EMBL/GenBank/DDBJ whole genome shotgun (WGS) entry which is preliminary data.</text>
</comment>
<dbReference type="EMBL" id="JARTFS010000008">
    <property type="protein sequence ID" value="MED4401955.1"/>
    <property type="molecule type" value="Genomic_DNA"/>
</dbReference>
<dbReference type="Proteomes" id="UP001342826">
    <property type="component" value="Unassembled WGS sequence"/>
</dbReference>
<comment type="similarity">
    <text evidence="2">Belongs to the methyl-accepting chemotaxis (MCP) protein family.</text>
</comment>
<protein>
    <submittedName>
        <fullName evidence="5">Globin-coupled sensor protein</fullName>
    </submittedName>
</protein>
<feature type="domain" description="Methyl-accepting transducer" evidence="4">
    <location>
        <begin position="215"/>
        <end position="421"/>
    </location>
</feature>
<dbReference type="SMART" id="SM00283">
    <property type="entry name" value="MA"/>
    <property type="match status" value="1"/>
</dbReference>
<dbReference type="RefSeq" id="WP_066226701.1">
    <property type="nucleotide sequence ID" value="NZ_JARTFQ010000002.1"/>
</dbReference>
<keyword evidence="6" id="KW-1185">Reference proteome</keyword>
<dbReference type="PROSITE" id="PS50111">
    <property type="entry name" value="CHEMOTAXIS_TRANSDUC_2"/>
    <property type="match status" value="1"/>
</dbReference>
<dbReference type="InterPro" id="IPR009050">
    <property type="entry name" value="Globin-like_sf"/>
</dbReference>
<dbReference type="PRINTS" id="PR00260">
    <property type="entry name" value="CHEMTRNSDUCR"/>
</dbReference>
<dbReference type="Gene3D" id="1.10.287.950">
    <property type="entry name" value="Methyl-accepting chemotaxis protein"/>
    <property type="match status" value="1"/>
</dbReference>
<reference evidence="5 6" key="1">
    <citation type="submission" date="2023-03" db="EMBL/GenBank/DDBJ databases">
        <title>Bacillus Genome Sequencing.</title>
        <authorList>
            <person name="Dunlap C."/>
        </authorList>
    </citation>
    <scope>NUCLEOTIDE SEQUENCE [LARGE SCALE GENOMIC DNA]</scope>
    <source>
        <strain evidence="5 6">NRS-1717</strain>
    </source>
</reference>